<evidence type="ECO:0000313" key="2">
    <source>
        <dbReference type="Proteomes" id="UP000292302"/>
    </source>
</evidence>
<sequence>MSDRSVFWSWSALLTPGQGRLVSRCDRGGERGIVMWDGSQVAVAACRRVDDALSVHRSAIAMVDEKSVIHPTG</sequence>
<dbReference type="AlphaFoldDB" id="A0A4Q9QI15"/>
<name>A0A4Q9QI15_9GAMM</name>
<dbReference type="Proteomes" id="UP000292302">
    <property type="component" value="Unassembled WGS sequence"/>
</dbReference>
<proteinExistence type="predicted"/>
<organism evidence="1 2">
    <name type="scientific">Phytopseudomonas daroniae</name>
    <dbReference type="NCBI Taxonomy" id="2487519"/>
    <lineage>
        <taxon>Bacteria</taxon>
        <taxon>Pseudomonadati</taxon>
        <taxon>Pseudomonadota</taxon>
        <taxon>Gammaproteobacteria</taxon>
        <taxon>Pseudomonadales</taxon>
        <taxon>Pseudomonadaceae</taxon>
        <taxon>Phytopseudomonas</taxon>
    </lineage>
</organism>
<gene>
    <name evidence="1" type="ORF">DNK06_20630</name>
</gene>
<evidence type="ECO:0000313" key="1">
    <source>
        <dbReference type="EMBL" id="TBU73423.1"/>
    </source>
</evidence>
<reference evidence="1 2" key="1">
    <citation type="submission" date="2018-06" db="EMBL/GenBank/DDBJ databases">
        <title>Three novel Pseudomonas species isolated from symptomatic oak.</title>
        <authorList>
            <person name="Bueno-Gonzalez V."/>
            <person name="Brady C."/>
        </authorList>
    </citation>
    <scope>NUCLEOTIDE SEQUENCE [LARGE SCALE GENOMIC DNA]</scope>
    <source>
        <strain evidence="1 2">P9A</strain>
    </source>
</reference>
<accession>A0A4Q9QI15</accession>
<protein>
    <submittedName>
        <fullName evidence="1">Uncharacterized protein</fullName>
    </submittedName>
</protein>
<comment type="caution">
    <text evidence="1">The sequence shown here is derived from an EMBL/GenBank/DDBJ whole genome shotgun (WGS) entry which is preliminary data.</text>
</comment>
<dbReference type="EMBL" id="QJUI01000021">
    <property type="protein sequence ID" value="TBU73423.1"/>
    <property type="molecule type" value="Genomic_DNA"/>
</dbReference>
<keyword evidence="2" id="KW-1185">Reference proteome</keyword>